<evidence type="ECO:0000259" key="9">
    <source>
        <dbReference type="Pfam" id="PF00155"/>
    </source>
</evidence>
<evidence type="ECO:0000256" key="7">
    <source>
        <dbReference type="RuleBase" id="RU000480"/>
    </source>
</evidence>
<dbReference type="Proteomes" id="UP000037505">
    <property type="component" value="Unassembled WGS sequence"/>
</dbReference>
<dbReference type="Gene3D" id="3.90.1150.10">
    <property type="entry name" value="Aspartate Aminotransferase, domain 1"/>
    <property type="match status" value="1"/>
</dbReference>
<dbReference type="InterPro" id="IPR015422">
    <property type="entry name" value="PyrdxlP-dep_Trfase_small"/>
</dbReference>
<proteinExistence type="inferred from homology"/>
<dbReference type="OrthoDB" id="6752799at2759"/>
<keyword evidence="8" id="KW-0732">Signal</keyword>
<keyword evidence="11" id="KW-1185">Reference proteome</keyword>
<feature type="chain" id="PRO_5005553235" description="Aspartate aminotransferase" evidence="8">
    <location>
        <begin position="20"/>
        <end position="558"/>
    </location>
</feature>
<comment type="similarity">
    <text evidence="2">Belongs to the class-I pyridoxal-phosphate-dependent aminotransferase family.</text>
</comment>
<keyword evidence="6" id="KW-0663">Pyridoxal phosphate</keyword>
<evidence type="ECO:0000313" key="11">
    <source>
        <dbReference type="Proteomes" id="UP000037505"/>
    </source>
</evidence>
<evidence type="ECO:0000256" key="5">
    <source>
        <dbReference type="ARBA" id="ARBA00022679"/>
    </source>
</evidence>
<dbReference type="GO" id="GO:0030170">
    <property type="term" value="F:pyridoxal phosphate binding"/>
    <property type="evidence" value="ECO:0007669"/>
    <property type="project" value="InterPro"/>
</dbReference>
<comment type="catalytic activity">
    <reaction evidence="7">
        <text>L-aspartate + 2-oxoglutarate = oxaloacetate + L-glutamate</text>
        <dbReference type="Rhea" id="RHEA:21824"/>
        <dbReference type="ChEBI" id="CHEBI:16452"/>
        <dbReference type="ChEBI" id="CHEBI:16810"/>
        <dbReference type="ChEBI" id="CHEBI:29985"/>
        <dbReference type="ChEBI" id="CHEBI:29991"/>
        <dbReference type="EC" id="2.6.1.1"/>
    </reaction>
</comment>
<comment type="cofactor">
    <cofactor evidence="1">
        <name>pyridoxal 5'-phosphate</name>
        <dbReference type="ChEBI" id="CHEBI:597326"/>
    </cofactor>
</comment>
<dbReference type="PANTHER" id="PTHR11879">
    <property type="entry name" value="ASPARTATE AMINOTRANSFERASE"/>
    <property type="match status" value="1"/>
</dbReference>
<comment type="caution">
    <text evidence="10">The sequence shown here is derived from an EMBL/GenBank/DDBJ whole genome shotgun (WGS) entry which is preliminary data.</text>
</comment>
<dbReference type="EMBL" id="JNOM01000079">
    <property type="protein sequence ID" value="KNG87509.1"/>
    <property type="molecule type" value="Genomic_DNA"/>
</dbReference>
<keyword evidence="5 7" id="KW-0808">Transferase</keyword>
<dbReference type="InterPro" id="IPR000796">
    <property type="entry name" value="Asp_trans"/>
</dbReference>
<dbReference type="CDD" id="cd00609">
    <property type="entry name" value="AAT_like"/>
    <property type="match status" value="1"/>
</dbReference>
<dbReference type="InterPro" id="IPR004839">
    <property type="entry name" value="Aminotransferase_I/II_large"/>
</dbReference>
<dbReference type="SUPFAM" id="SSF53383">
    <property type="entry name" value="PLP-dependent transferases"/>
    <property type="match status" value="1"/>
</dbReference>
<comment type="subunit">
    <text evidence="3 7">Homodimer.</text>
</comment>
<dbReference type="PANTHER" id="PTHR11879:SF55">
    <property type="entry name" value="GLUTAMATE OXALOACETATE TRANSAMINASE 1, ISOFORM B"/>
    <property type="match status" value="1"/>
</dbReference>
<dbReference type="GO" id="GO:0004069">
    <property type="term" value="F:L-aspartate:2-oxoglutarate aminotransferase activity"/>
    <property type="evidence" value="ECO:0007669"/>
    <property type="project" value="UniProtKB-EC"/>
</dbReference>
<dbReference type="GO" id="GO:0005829">
    <property type="term" value="C:cytosol"/>
    <property type="evidence" value="ECO:0007669"/>
    <property type="project" value="TreeGrafter"/>
</dbReference>
<gene>
    <name evidence="10" type="ORF">ANOM_003819</name>
</gene>
<protein>
    <recommendedName>
        <fullName evidence="7">Aspartate aminotransferase</fullName>
        <ecNumber evidence="7">2.6.1.1</ecNumber>
    </recommendedName>
</protein>
<accession>A0A0L1J6Z2</accession>
<dbReference type="PROSITE" id="PS00105">
    <property type="entry name" value="AA_TRANSFER_CLASS_1"/>
    <property type="match status" value="1"/>
</dbReference>
<comment type="miscellaneous">
    <text evidence="7">In eukaryotes there are cytoplasmic, mitochondrial and chloroplastic isozymes.</text>
</comment>
<evidence type="ECO:0000256" key="1">
    <source>
        <dbReference type="ARBA" id="ARBA00001933"/>
    </source>
</evidence>
<evidence type="ECO:0000256" key="4">
    <source>
        <dbReference type="ARBA" id="ARBA00022576"/>
    </source>
</evidence>
<dbReference type="Pfam" id="PF00155">
    <property type="entry name" value="Aminotran_1_2"/>
    <property type="match status" value="1"/>
</dbReference>
<dbReference type="STRING" id="1509407.A0A0L1J6Z2"/>
<dbReference type="NCBIfam" id="NF006719">
    <property type="entry name" value="PRK09257.1"/>
    <property type="match status" value="1"/>
</dbReference>
<keyword evidence="4 7" id="KW-0032">Aminotransferase</keyword>
<dbReference type="PRINTS" id="PR00799">
    <property type="entry name" value="TRANSAMINASE"/>
</dbReference>
<evidence type="ECO:0000256" key="2">
    <source>
        <dbReference type="ARBA" id="ARBA00007441"/>
    </source>
</evidence>
<evidence type="ECO:0000256" key="8">
    <source>
        <dbReference type="SAM" id="SignalP"/>
    </source>
</evidence>
<dbReference type="GO" id="GO:0006532">
    <property type="term" value="P:aspartate biosynthetic process"/>
    <property type="evidence" value="ECO:0007669"/>
    <property type="project" value="TreeGrafter"/>
</dbReference>
<evidence type="ECO:0000256" key="3">
    <source>
        <dbReference type="ARBA" id="ARBA00011738"/>
    </source>
</evidence>
<reference evidence="10 11" key="1">
    <citation type="submission" date="2014-06" db="EMBL/GenBank/DDBJ databases">
        <title>The Genome of the Aflatoxigenic Filamentous Fungus Aspergillus nomius.</title>
        <authorList>
            <person name="Moore M.G."/>
            <person name="Shannon B.M."/>
            <person name="Brian M.M."/>
        </authorList>
    </citation>
    <scope>NUCLEOTIDE SEQUENCE [LARGE SCALE GENOMIC DNA]</scope>
    <source>
        <strain evidence="10 11">NRRL 13137</strain>
    </source>
</reference>
<dbReference type="RefSeq" id="XP_015408432.1">
    <property type="nucleotide sequence ID" value="XM_015549076.1"/>
</dbReference>
<dbReference type="InterPro" id="IPR004838">
    <property type="entry name" value="NHTrfase_class1_PyrdxlP-BS"/>
</dbReference>
<dbReference type="AlphaFoldDB" id="A0A0L1J6Z2"/>
<name>A0A0L1J6Z2_ASPN3</name>
<dbReference type="EC" id="2.6.1.1" evidence="7"/>
<sequence length="558" mass="60945">MRATLPLLALFTALPAVLAAGRCREGLNYCGSTLISLGWTQSELLAIADGDTNVEKALFYCEMDGIVEYSGPCTVCQRAPDGHSDACQVGCGADSSGLDAEGSHLKAVERAGIAETYHIPQSLDDCVIFPKMLLKIRKHLSTAAQTAPIETDVSASFFDAASYIPPDAIFALTAEYNADTFPQKVNLGQGTYRDENGQPWVLPSVQKARETLLSQGLYHEYLPILGLQTFRNEATKLALGSEIYDKKQSQLAICQSLSGTGALHLAGLLLRSVRKPLPKVYIPSPTWSNHGQVFSSLGFQCETFQYYDAEKRDIDIEAYYSALRAAEPNSVVIIHACAHNPTGCDPSKEQWKQIGSIMKERKLFPLFDAAYLGFNSGNVDDDAFAMRYFIDELEMEAGGCLSFAKNMGLYGERVGCLFFATGTAKAARNTQSVLEMLQRSEVSNPPAYGAKIASTILSDDALKEMWFADLITMSGRIRSMRRALYDGLIKSGAPGTWEHLIRQSGMFGFLGLSPAVVQKLKDKYHIYMASNSRVSIAGLNPSNVEYVAHSIAECLNES</sequence>
<dbReference type="InterPro" id="IPR015424">
    <property type="entry name" value="PyrdxlP-dep_Trfase"/>
</dbReference>
<feature type="domain" description="Aminotransferase class I/classII large" evidence="9">
    <location>
        <begin position="183"/>
        <end position="551"/>
    </location>
</feature>
<evidence type="ECO:0000313" key="10">
    <source>
        <dbReference type="EMBL" id="KNG87509.1"/>
    </source>
</evidence>
<dbReference type="InterPro" id="IPR015421">
    <property type="entry name" value="PyrdxlP-dep_Trfase_major"/>
</dbReference>
<dbReference type="Gene3D" id="3.40.640.10">
    <property type="entry name" value="Type I PLP-dependent aspartate aminotransferase-like (Major domain)"/>
    <property type="match status" value="1"/>
</dbReference>
<feature type="signal peptide" evidence="8">
    <location>
        <begin position="1"/>
        <end position="19"/>
    </location>
</feature>
<dbReference type="FunFam" id="3.40.640.10:FF:000066">
    <property type="entry name" value="Aspartate aminotransferase"/>
    <property type="match status" value="1"/>
</dbReference>
<organism evidence="10 11">
    <name type="scientific">Aspergillus nomiae NRRL (strain ATCC 15546 / NRRL 13137 / CBS 260.88 / M93)</name>
    <dbReference type="NCBI Taxonomy" id="1509407"/>
    <lineage>
        <taxon>Eukaryota</taxon>
        <taxon>Fungi</taxon>
        <taxon>Dikarya</taxon>
        <taxon>Ascomycota</taxon>
        <taxon>Pezizomycotina</taxon>
        <taxon>Eurotiomycetes</taxon>
        <taxon>Eurotiomycetidae</taxon>
        <taxon>Eurotiales</taxon>
        <taxon>Aspergillaceae</taxon>
        <taxon>Aspergillus</taxon>
        <taxon>Aspergillus subgen. Circumdati</taxon>
    </lineage>
</organism>
<evidence type="ECO:0000256" key="6">
    <source>
        <dbReference type="ARBA" id="ARBA00022898"/>
    </source>
</evidence>
<dbReference type="GeneID" id="26805623"/>